<dbReference type="Proteomes" id="UP000260812">
    <property type="component" value="Unassembled WGS sequence"/>
</dbReference>
<evidence type="ECO:0000256" key="1">
    <source>
        <dbReference type="SAM" id="MobiDB-lite"/>
    </source>
</evidence>
<evidence type="ECO:0000313" key="3">
    <source>
        <dbReference type="Proteomes" id="UP000260812"/>
    </source>
</evidence>
<feature type="region of interest" description="Disordered" evidence="1">
    <location>
        <begin position="35"/>
        <end position="56"/>
    </location>
</feature>
<organism evidence="2 3">
    <name type="scientific">Eisenbergiella massiliensis</name>
    <dbReference type="NCBI Taxonomy" id="1720294"/>
    <lineage>
        <taxon>Bacteria</taxon>
        <taxon>Bacillati</taxon>
        <taxon>Bacillota</taxon>
        <taxon>Clostridia</taxon>
        <taxon>Lachnospirales</taxon>
        <taxon>Lachnospiraceae</taxon>
        <taxon>Eisenbergiella</taxon>
    </lineage>
</organism>
<gene>
    <name evidence="2" type="ORF">DXC51_02935</name>
</gene>
<dbReference type="RefSeq" id="WP_117543654.1">
    <property type="nucleotide sequence ID" value="NZ_CAMAZV010000009.1"/>
</dbReference>
<proteinExistence type="predicted"/>
<keyword evidence="3" id="KW-1185">Reference proteome</keyword>
<comment type="caution">
    <text evidence="2">The sequence shown here is derived from an EMBL/GenBank/DDBJ whole genome shotgun (WGS) entry which is preliminary data.</text>
</comment>
<reference evidence="2" key="1">
    <citation type="submission" date="2018-08" db="EMBL/GenBank/DDBJ databases">
        <title>A genome reference for cultivated species of the human gut microbiota.</title>
        <authorList>
            <person name="Zou Y."/>
            <person name="Xue W."/>
            <person name="Luo G."/>
        </authorList>
    </citation>
    <scope>NUCLEOTIDE SEQUENCE [LARGE SCALE GENOMIC DNA]</scope>
    <source>
        <strain evidence="2">TF05-5AC</strain>
    </source>
</reference>
<dbReference type="EMBL" id="QVLV01000002">
    <property type="protein sequence ID" value="RGE64048.1"/>
    <property type="molecule type" value="Genomic_DNA"/>
</dbReference>
<protein>
    <submittedName>
        <fullName evidence="2">Uncharacterized protein</fullName>
    </submittedName>
</protein>
<dbReference type="GeneID" id="86052286"/>
<sequence>MSALQCLLLIFALIILVPTAGHFLRKWDYERQISGKRPERKAKKNMRLPEEKGPSNMDMEVDAVTYETRIKQDRNWRR</sequence>
<name>A0A3E3IAD4_9FIRM</name>
<evidence type="ECO:0000313" key="2">
    <source>
        <dbReference type="EMBL" id="RGE64048.1"/>
    </source>
</evidence>
<dbReference type="AlphaFoldDB" id="A0A3E3IAD4"/>
<accession>A0A3E3IAD4</accession>